<evidence type="ECO:0000259" key="2">
    <source>
        <dbReference type="Pfam" id="PF13581"/>
    </source>
</evidence>
<dbReference type="PANTHER" id="PTHR35526">
    <property type="entry name" value="ANTI-SIGMA-F FACTOR RSBW-RELATED"/>
    <property type="match status" value="1"/>
</dbReference>
<dbReference type="InterPro" id="IPR036890">
    <property type="entry name" value="HATPase_C_sf"/>
</dbReference>
<dbReference type="Pfam" id="PF13581">
    <property type="entry name" value="HATPase_c_2"/>
    <property type="match status" value="1"/>
</dbReference>
<reference evidence="3" key="1">
    <citation type="submission" date="2019-05" db="EMBL/GenBank/DDBJ databases">
        <authorList>
            <person name="Naeem R."/>
            <person name="Antony C."/>
            <person name="Guan Q."/>
        </authorList>
    </citation>
    <scope>NUCLEOTIDE SEQUENCE</scope>
    <source>
        <strain evidence="3">2</strain>
    </source>
</reference>
<dbReference type="Gene3D" id="3.30.565.10">
    <property type="entry name" value="Histidine kinase-like ATPase, C-terminal domain"/>
    <property type="match status" value="1"/>
</dbReference>
<accession>A0A653EUH7</accession>
<dbReference type="EMBL" id="LR589105">
    <property type="protein sequence ID" value="VTP00581.1"/>
    <property type="molecule type" value="Genomic_DNA"/>
</dbReference>
<dbReference type="SUPFAM" id="SSF55874">
    <property type="entry name" value="ATPase domain of HSP90 chaperone/DNA topoisomerase II/histidine kinase"/>
    <property type="match status" value="1"/>
</dbReference>
<dbReference type="GO" id="GO:0004674">
    <property type="term" value="F:protein serine/threonine kinase activity"/>
    <property type="evidence" value="ECO:0007669"/>
    <property type="project" value="UniProtKB-KW"/>
</dbReference>
<dbReference type="PANTHER" id="PTHR35526:SF3">
    <property type="entry name" value="ANTI-SIGMA-F FACTOR RSBW"/>
    <property type="match status" value="1"/>
</dbReference>
<dbReference type="CDD" id="cd16936">
    <property type="entry name" value="HATPase_RsbW-like"/>
    <property type="match status" value="1"/>
</dbReference>
<dbReference type="RefSeq" id="WP_204804827.1">
    <property type="nucleotide sequence ID" value="NZ_CAJMWM010000001.1"/>
</dbReference>
<dbReference type="AlphaFoldDB" id="A0A653EUH7"/>
<protein>
    <submittedName>
        <fullName evidence="3">Serine-protein kinase RsbW</fullName>
    </submittedName>
</protein>
<gene>
    <name evidence="3" type="ORF">BIN_B_03612</name>
</gene>
<dbReference type="InterPro" id="IPR003594">
    <property type="entry name" value="HATPase_dom"/>
</dbReference>
<keyword evidence="1" id="KW-0723">Serine/threonine-protein kinase</keyword>
<name>A0A653EUH7_9MYCO</name>
<dbReference type="InterPro" id="IPR050267">
    <property type="entry name" value="Anti-sigma-factor_SerPK"/>
</dbReference>
<proteinExistence type="predicted"/>
<sequence>MVSYLDDSSRFSRTRVAADALTATRTRVEFGSWLQRHFTLSAERFSDLLLAVNEALANAAEFAYADAPRGGTMDVNAAYDFDSDTLAVTVSDHGRWRVPELPTVGTSPYSIRGRGIPLMRALADEATIDATAHGTQVTLTWIHLMQSSRSTA</sequence>
<organism evidence="3">
    <name type="scientific">Mycobacterium riyadhense</name>
    <dbReference type="NCBI Taxonomy" id="486698"/>
    <lineage>
        <taxon>Bacteria</taxon>
        <taxon>Bacillati</taxon>
        <taxon>Actinomycetota</taxon>
        <taxon>Actinomycetes</taxon>
        <taxon>Mycobacteriales</taxon>
        <taxon>Mycobacteriaceae</taxon>
        <taxon>Mycobacterium</taxon>
    </lineage>
</organism>
<evidence type="ECO:0000313" key="3">
    <source>
        <dbReference type="EMBL" id="VTP00581.1"/>
    </source>
</evidence>
<keyword evidence="3" id="KW-0418">Kinase</keyword>
<evidence type="ECO:0000256" key="1">
    <source>
        <dbReference type="ARBA" id="ARBA00022527"/>
    </source>
</evidence>
<keyword evidence="3" id="KW-0808">Transferase</keyword>
<feature type="domain" description="Histidine kinase/HSP90-like ATPase" evidence="2">
    <location>
        <begin position="19"/>
        <end position="141"/>
    </location>
</feature>